<dbReference type="InterPro" id="IPR003784">
    <property type="entry name" value="BioY"/>
</dbReference>
<feature type="transmembrane region" description="Helical" evidence="3">
    <location>
        <begin position="84"/>
        <end position="106"/>
    </location>
</feature>
<dbReference type="Proteomes" id="UP000033475">
    <property type="component" value="Unassembled WGS sequence"/>
</dbReference>
<organism evidence="4 5">
    <name type="scientific">Rickettsia felis str. Pedreira</name>
    <dbReference type="NCBI Taxonomy" id="1359196"/>
    <lineage>
        <taxon>Bacteria</taxon>
        <taxon>Pseudomonadati</taxon>
        <taxon>Pseudomonadota</taxon>
        <taxon>Alphaproteobacteria</taxon>
        <taxon>Rickettsiales</taxon>
        <taxon>Rickettsiaceae</taxon>
        <taxon>Rickettsieae</taxon>
        <taxon>Rickettsia</taxon>
        <taxon>spotted fever group</taxon>
    </lineage>
</organism>
<dbReference type="AlphaFoldDB" id="A0A0F3MQH4"/>
<reference evidence="4 5" key="1">
    <citation type="submission" date="2015-01" db="EMBL/GenBank/DDBJ databases">
        <title>Genome Sequencing of Rickettsiales.</title>
        <authorList>
            <person name="Daugherty S.C."/>
            <person name="Su Q."/>
            <person name="Abolude K."/>
            <person name="Beier-Sexton M."/>
            <person name="Carlyon J.A."/>
            <person name="Carter R."/>
            <person name="Day N.P."/>
            <person name="Dumler S.J."/>
            <person name="Dyachenko V."/>
            <person name="Godinez A."/>
            <person name="Kurtti T.J."/>
            <person name="Lichay M."/>
            <person name="Mullins K.E."/>
            <person name="Ott S."/>
            <person name="Pappas-Brown V."/>
            <person name="Paris D.H."/>
            <person name="Patel P."/>
            <person name="Richards A.L."/>
            <person name="Sadzewicz L."/>
            <person name="Sears K."/>
            <person name="Seidman D."/>
            <person name="Sengamalay N."/>
            <person name="Stenos J."/>
            <person name="Tallon L.J."/>
            <person name="Vincent G."/>
            <person name="Fraser C.M."/>
            <person name="Munderloh U."/>
            <person name="Dunning-Hotopp J.C."/>
        </authorList>
    </citation>
    <scope>NUCLEOTIDE SEQUENCE [LARGE SCALE GENOMIC DNA]</scope>
    <source>
        <strain evidence="4 5">Pedreira</strain>
    </source>
</reference>
<keyword evidence="2 3" id="KW-0472">Membrane</keyword>
<evidence type="ECO:0000313" key="4">
    <source>
        <dbReference type="EMBL" id="KJV57677.1"/>
    </source>
</evidence>
<comment type="caution">
    <text evidence="4">The sequence shown here is derived from an EMBL/GenBank/DDBJ whole genome shotgun (WGS) entry which is preliminary data.</text>
</comment>
<evidence type="ECO:0000256" key="3">
    <source>
        <dbReference type="SAM" id="Phobius"/>
    </source>
</evidence>
<comment type="similarity">
    <text evidence="1 2">Belongs to the BioY family.</text>
</comment>
<keyword evidence="2" id="KW-0813">Transport</keyword>
<keyword evidence="2" id="KW-1003">Cell membrane</keyword>
<dbReference type="PATRIC" id="fig|1359196.3.peg.41"/>
<dbReference type="PANTHER" id="PTHR34295">
    <property type="entry name" value="BIOTIN TRANSPORTER BIOY"/>
    <property type="match status" value="1"/>
</dbReference>
<gene>
    <name evidence="4" type="ORF">RFEPED_0043</name>
</gene>
<protein>
    <recommendedName>
        <fullName evidence="2">Biotin transporter</fullName>
    </recommendedName>
</protein>
<evidence type="ECO:0000313" key="5">
    <source>
        <dbReference type="Proteomes" id="UP000033475"/>
    </source>
</evidence>
<feature type="transmembrane region" description="Helical" evidence="3">
    <location>
        <begin position="118"/>
        <end position="138"/>
    </location>
</feature>
<dbReference type="GO" id="GO:0015225">
    <property type="term" value="F:biotin transmembrane transporter activity"/>
    <property type="evidence" value="ECO:0007669"/>
    <property type="project" value="UniProtKB-UniRule"/>
</dbReference>
<dbReference type="EMBL" id="LANQ01000001">
    <property type="protein sequence ID" value="KJV57677.1"/>
    <property type="molecule type" value="Genomic_DNA"/>
</dbReference>
<dbReference type="Gene3D" id="1.10.1760.20">
    <property type="match status" value="1"/>
</dbReference>
<evidence type="ECO:0000256" key="2">
    <source>
        <dbReference type="PIRNR" id="PIRNR016661"/>
    </source>
</evidence>
<accession>A0A0F3MQH4</accession>
<dbReference type="Pfam" id="PF02632">
    <property type="entry name" value="BioY"/>
    <property type="match status" value="1"/>
</dbReference>
<name>A0A0F3MQH4_RICFI</name>
<feature type="transmembrane region" description="Helical" evidence="3">
    <location>
        <begin position="150"/>
        <end position="172"/>
    </location>
</feature>
<keyword evidence="3" id="KW-0812">Transmembrane</keyword>
<dbReference type="PANTHER" id="PTHR34295:SF1">
    <property type="entry name" value="BIOTIN TRANSPORTER BIOY"/>
    <property type="match status" value="1"/>
</dbReference>
<comment type="subcellular location">
    <subcellularLocation>
        <location evidence="2">Cell membrane</location>
        <topology evidence="2">Multi-pass membrane protein</topology>
    </subcellularLocation>
</comment>
<evidence type="ECO:0000256" key="1">
    <source>
        <dbReference type="ARBA" id="ARBA00010692"/>
    </source>
</evidence>
<keyword evidence="3" id="KW-1133">Transmembrane helix</keyword>
<dbReference type="GO" id="GO:0005886">
    <property type="term" value="C:plasma membrane"/>
    <property type="evidence" value="ECO:0007669"/>
    <property type="project" value="UniProtKB-SubCell"/>
</dbReference>
<sequence length="190" mass="20723">MQLNSISLPLTKRQAIEIVLGVALLTICSQILIPMKPIFISLQTVAVMFIGLTYNKTTAPLTILSYITLGAMGIPVFGEFSSGLRILFGPTAGYLAGFVIAVYIMASLKDKIFTSNKWLNQISLCLIGNIIIMSFGWMWLSKLLGPSSAFYGGVLPFIIPGIIKSDLLIGLINRTYQCSKTKNSMNFCIA</sequence>
<dbReference type="PIRSF" id="PIRSF016661">
    <property type="entry name" value="BioY"/>
    <property type="match status" value="1"/>
</dbReference>
<dbReference type="RefSeq" id="WP_011271069.1">
    <property type="nucleotide sequence ID" value="NZ_LANQ01000001.1"/>
</dbReference>
<proteinExistence type="inferred from homology"/>
<feature type="transmembrane region" description="Helical" evidence="3">
    <location>
        <begin position="15"/>
        <end position="32"/>
    </location>
</feature>